<dbReference type="KEGG" id="ahi:VU14_14530"/>
<dbReference type="SUPFAM" id="SSF101874">
    <property type="entry name" value="YceI-like"/>
    <property type="match status" value="1"/>
</dbReference>
<proteinExistence type="predicted"/>
<sequence length="186" mass="20293">MKMTKALLASCLFMAAPLMAADYDVDAAHTTVQFKVGHLGFSELVGRFNTFSGTFSMDDANPAAAKASFEIDAASVDSNHEPRDKHLRSPDFLDVKQFPKMTFVSSGYEGTKDKGVLKGTLTLHGVSKEVAFDLVHIGEGKDPWGGYRSGFNATTTIKRSDFGVNYMVPNIPDEMSINLFVEGVRK</sequence>
<dbReference type="EMBL" id="CP118942">
    <property type="protein sequence ID" value="WEE27898.1"/>
    <property type="molecule type" value="Genomic_DNA"/>
</dbReference>
<reference evidence="3" key="5">
    <citation type="submission" date="2020-01" db="EMBL/GenBank/DDBJ databases">
        <authorList>
            <consortium name="NCBI Pathogen Detection Project"/>
        </authorList>
    </citation>
    <scope>NUCLEOTIDE SEQUENCE</scope>
    <source>
        <strain evidence="3">OLC2673_Aeromonas</strain>
    </source>
</reference>
<gene>
    <name evidence="4" type="ORF">C6C11_01220</name>
    <name evidence="3" type="ORF">JAJ28_004636</name>
    <name evidence="5" type="ORF">PY771_06155</name>
</gene>
<dbReference type="Proteomes" id="UP000253075">
    <property type="component" value="Unassembled WGS sequence"/>
</dbReference>
<dbReference type="Proteomes" id="UP000859505">
    <property type="component" value="Unassembled WGS sequence"/>
</dbReference>
<reference evidence="4" key="4">
    <citation type="submission" date="2018-02" db="EMBL/GenBank/DDBJ databases">
        <authorList>
            <person name="Williamson C."/>
        </authorList>
    </citation>
    <scope>NUCLEOTIDE SEQUENCE</scope>
    <source>
        <strain evidence="4">AFG_SD03_1510_Ahy_093</strain>
    </source>
</reference>
<dbReference type="SMART" id="SM00867">
    <property type="entry name" value="YceI"/>
    <property type="match status" value="1"/>
</dbReference>
<dbReference type="InterPro" id="IPR036761">
    <property type="entry name" value="TTHA0802/YceI-like_sf"/>
</dbReference>
<dbReference type="KEGG" id="aaj:BOQ57_07785"/>
<dbReference type="InterPro" id="IPR007372">
    <property type="entry name" value="Lipid/polyisoprenoid-bd_YceI"/>
</dbReference>
<dbReference type="Pfam" id="PF04264">
    <property type="entry name" value="YceI"/>
    <property type="match status" value="1"/>
</dbReference>
<accession>A0A081UT06</accession>
<feature type="chain" id="PRO_5015028812" evidence="1">
    <location>
        <begin position="21"/>
        <end position="186"/>
    </location>
</feature>
<feature type="domain" description="Lipid/polyisoprenoid-binding YceI-like" evidence="2">
    <location>
        <begin position="22"/>
        <end position="184"/>
    </location>
</feature>
<name>A0A081UT06_AERHY</name>
<dbReference type="Gene3D" id="2.40.128.110">
    <property type="entry name" value="Lipid/polyisoprenoid-binding, YceI-like"/>
    <property type="match status" value="1"/>
</dbReference>
<evidence type="ECO:0000313" key="3">
    <source>
        <dbReference type="EMBL" id="HAT6346818.1"/>
    </source>
</evidence>
<reference evidence="4 6" key="2">
    <citation type="journal article" date="2018" name="PLoS ONE">
        <title>Phenotypic characterization and whole genome analysis of extended-spectrum beta-lactamase-producing bacteria isolated from dogs in Germany.</title>
        <authorList>
            <person name="Boehmer T."/>
            <person name="Vogler A.J."/>
            <person name="Thomas A."/>
            <person name="Sauer S."/>
            <person name="Hergenroether M."/>
            <person name="Straubinger R.K."/>
            <person name="Birdsell D."/>
            <person name="Keim P."/>
            <person name="Sahl J.W."/>
            <person name="Williamson C.H."/>
            <person name="Riehm J.M."/>
        </authorList>
    </citation>
    <scope>NUCLEOTIDE SEQUENCE [LARGE SCALE GENOMIC DNA]</scope>
    <source>
        <strain evidence="4 6">AFG_SD03_1510_Ahy_093</strain>
    </source>
</reference>
<evidence type="ECO:0000313" key="4">
    <source>
        <dbReference type="EMBL" id="RCF53374.1"/>
    </source>
</evidence>
<dbReference type="EMBL" id="PUTQ01000001">
    <property type="protein sequence ID" value="RCF53374.1"/>
    <property type="molecule type" value="Genomic_DNA"/>
</dbReference>
<dbReference type="PANTHER" id="PTHR34406:SF1">
    <property type="entry name" value="PROTEIN YCEI"/>
    <property type="match status" value="1"/>
</dbReference>
<evidence type="ECO:0000259" key="2">
    <source>
        <dbReference type="SMART" id="SM00867"/>
    </source>
</evidence>
<dbReference type="PANTHER" id="PTHR34406">
    <property type="entry name" value="PROTEIN YCEI"/>
    <property type="match status" value="1"/>
</dbReference>
<dbReference type="GeneID" id="4488359"/>
<protein>
    <submittedName>
        <fullName evidence="5">YceI family protein</fullName>
    </submittedName>
</protein>
<dbReference type="Proteomes" id="UP001214666">
    <property type="component" value="Chromosome"/>
</dbReference>
<dbReference type="OMA" id="IDKQGQH"/>
<keyword evidence="1" id="KW-0732">Signal</keyword>
<dbReference type="RefSeq" id="WP_011705502.1">
    <property type="nucleotide sequence ID" value="NZ_AP022206.1"/>
</dbReference>
<reference evidence="6" key="3">
    <citation type="submission" date="2018-02" db="EMBL/GenBank/DDBJ databases">
        <title>Phenotypic characterization and whole genome analysis of multidrug-resistant, extended-spectrum beta-lactamase-producing bacteria isolated from dogs in Germany.</title>
        <authorList>
            <person name="Williamson C."/>
        </authorList>
    </citation>
    <scope>NUCLEOTIDE SEQUENCE [LARGE SCALE GENOMIC DNA]</scope>
    <source>
        <strain evidence="6">AFG_SD03_1510_Ahy_093</strain>
    </source>
</reference>
<reference evidence="5" key="6">
    <citation type="submission" date="2023-02" db="EMBL/GenBank/DDBJ databases">
        <title>The sequence of Aeromonas hydrophila K533.</title>
        <authorList>
            <person name="Luo X."/>
        </authorList>
    </citation>
    <scope>NUCLEOTIDE SEQUENCE</scope>
    <source>
        <strain evidence="5">K533</strain>
    </source>
</reference>
<evidence type="ECO:0000313" key="5">
    <source>
        <dbReference type="EMBL" id="WEE27898.1"/>
    </source>
</evidence>
<dbReference type="EMBL" id="DACTUL010000076">
    <property type="protein sequence ID" value="HAT6346818.1"/>
    <property type="molecule type" value="Genomic_DNA"/>
</dbReference>
<dbReference type="eggNOG" id="COG2353">
    <property type="taxonomic scope" value="Bacteria"/>
</dbReference>
<evidence type="ECO:0000256" key="1">
    <source>
        <dbReference type="SAM" id="SignalP"/>
    </source>
</evidence>
<feature type="signal peptide" evidence="1">
    <location>
        <begin position="1"/>
        <end position="20"/>
    </location>
</feature>
<evidence type="ECO:0000313" key="7">
    <source>
        <dbReference type="Proteomes" id="UP000859505"/>
    </source>
</evidence>
<evidence type="ECO:0000313" key="6">
    <source>
        <dbReference type="Proteomes" id="UP000253075"/>
    </source>
</evidence>
<dbReference type="KEGG" id="ahh:RY45_08820"/>
<reference evidence="3" key="1">
    <citation type="journal article" date="2018" name="Genome Biol.">
        <title>SKESA: strategic k-mer extension for scrupulous assemblies.</title>
        <authorList>
            <person name="Souvorov A."/>
            <person name="Agarwala R."/>
            <person name="Lipman D.J."/>
        </authorList>
    </citation>
    <scope>NUCLEOTIDE SEQUENCE</scope>
    <source>
        <strain evidence="3">OLC2673_Aeromonas</strain>
    </source>
</reference>
<dbReference type="AlphaFoldDB" id="A0A081UT06"/>
<organism evidence="3 7">
    <name type="scientific">Aeromonas hydrophila</name>
    <dbReference type="NCBI Taxonomy" id="644"/>
    <lineage>
        <taxon>Bacteria</taxon>
        <taxon>Pseudomonadati</taxon>
        <taxon>Pseudomonadota</taxon>
        <taxon>Gammaproteobacteria</taxon>
        <taxon>Aeromonadales</taxon>
        <taxon>Aeromonadaceae</taxon>
        <taxon>Aeromonas</taxon>
    </lineage>
</organism>